<dbReference type="InterPro" id="IPR036236">
    <property type="entry name" value="Znf_C2H2_sf"/>
</dbReference>
<reference evidence="9" key="1">
    <citation type="submission" date="2025-08" db="UniProtKB">
        <authorList>
            <consortium name="RefSeq"/>
        </authorList>
    </citation>
    <scope>IDENTIFICATION</scope>
    <source>
        <tissue evidence="9">Muscle</tissue>
    </source>
</reference>
<dbReference type="Pfam" id="PF13912">
    <property type="entry name" value="zf-C2H2_6"/>
    <property type="match status" value="2"/>
</dbReference>
<feature type="domain" description="C2H2-type" evidence="7">
    <location>
        <begin position="914"/>
        <end position="941"/>
    </location>
</feature>
<dbReference type="SUPFAM" id="SSF57667">
    <property type="entry name" value="beta-beta-alpha zinc fingers"/>
    <property type="match status" value="12"/>
</dbReference>
<feature type="region of interest" description="Disordered" evidence="6">
    <location>
        <begin position="42"/>
        <end position="64"/>
    </location>
</feature>
<feature type="domain" description="C2H2-type" evidence="7">
    <location>
        <begin position="508"/>
        <end position="536"/>
    </location>
</feature>
<dbReference type="PANTHER" id="PTHR24379:SF121">
    <property type="entry name" value="C2H2-TYPE DOMAIN-CONTAINING PROTEIN"/>
    <property type="match status" value="1"/>
</dbReference>
<feature type="domain" description="C2H2-type" evidence="7">
    <location>
        <begin position="478"/>
        <end position="500"/>
    </location>
</feature>
<sequence length="1329" mass="151349">MAIPSKIDQGFVGGKSQAYKSKFNCTARKVCKGYRLNEGTGTPNSWRSSDTPDDRSLSLSPTSCATPSDPDVDFSYTIGVTESTPYACHFCEKAFPRLSYLKRHEQIHSDQMPFKCDYCQRLFKHKRSRDRHIKLHTGDKKYRCPHCESAFSRSDHLKIHMKTHDHAKPFQCTVCNRGYNTAAALTSHMQNHKKVSTNTSSVSRVQSQSFRCLQCSTCFASAKDLQNHIETHCDHNISSNDTRRPVHQELFPTLQGLGDHKINADVGVEDISGSVEVKKNYNKVLCGFCTKDGFSTLEALQLHVQAEHIPTKIGQLLLNSSTLFSLSSFAISLQQQSTVCNNNGSFSCEYCNTKFSNIHSLQKHTLSVHTFTDKVQENLSCSECSSLSEHLKTAHDERNGNQPASNRGTSTNASSERLDNFSMNEKLDSLKDSKINGTVPLFSATGPFLCSQCSAVFPDFESFRTHLKIHLDAVVKRYSCSECDAEFHSEEHLDIHYVTHFLATITEYGCRCCFKVFTQPDELQKHLMNTHAHQLYRCSLCKDLFDSKVNIQVHFAMKHSNECCLFQCTSCKVAFRSEVEFQLHVKVTHLLKIHPFRCLLCDQCFPTEFQLRYHMNAHQKQFACALCDEAFHVEFLLDKHVQTCHYEAVNDSFVGTVSNQSSISADGVQNLSLKPSNGGEPLVPSVHRRKDLRCEICDCAFSTEIHLSVHHRQIHNFRISSSRNAGPTALNLFCAYCNESCKSRAELENHTKAHTMKPSKNKCNICDEVCPTAVTLAEHKLNHCKVLTASTCICCRKTLQNEEEYYGHSQLHNTNGFPVPCVICRQSLMSDMEIQVHARFHLKNCDPVHPCCVCAKQFEVTNLVITGIQDKRHIYMCKVCFHARSEDMRCPECKVKFDTLIALDRHKLIHKKTYQCIKCQMSFESETEIQAHVTSHMIQEGTSHECKLCNTVFESPAKLQCHLIEHTFEGCSCYMCYMCSAVFTAPHLIQQHMLEHGLGSRPYDCARCHQKFFFRAELENHSYIHESNTADEKQPNHLDCSKAFNKTVDLNNHYKIYQDKNDTLKCSMCPKLFHNSADMQQHYFRCHDDKELRDGKKSFPCTECGKVFPCLSNLQGHTRIHAQGTKYTCPECKKEFALSRNLNIHMRSHSGEKPYECPICKKRFARKENRKAHLRSHTGLKPFMCPHCGKDFSRKCHVKEHMRIHITSTNFPCELCSETFCSLKQMKRHLVNDHHKQYDHVCHVCGDVFSQSKSLEDHVQKDHDVTNSNTENDVSEDLTEFSPIRSSTSEDITDIEGNETSNLVEICDPKKSPPITAQDNVALPPEVAA</sequence>
<evidence type="ECO:0000256" key="2">
    <source>
        <dbReference type="ARBA" id="ARBA00022737"/>
    </source>
</evidence>
<feature type="domain" description="C2H2-type" evidence="7">
    <location>
        <begin position="114"/>
        <end position="141"/>
    </location>
</feature>
<keyword evidence="2" id="KW-0677">Repeat</keyword>
<proteinExistence type="predicted"/>
<dbReference type="Gene3D" id="3.30.160.60">
    <property type="entry name" value="Classic Zinc Finger"/>
    <property type="match status" value="17"/>
</dbReference>
<feature type="domain" description="C2H2-type" evidence="7">
    <location>
        <begin position="1064"/>
        <end position="1092"/>
    </location>
</feature>
<dbReference type="RefSeq" id="XP_022247856.1">
    <property type="nucleotide sequence ID" value="XM_022392148.1"/>
</dbReference>
<feature type="domain" description="C2H2-type" evidence="7">
    <location>
        <begin position="566"/>
        <end position="589"/>
    </location>
</feature>
<dbReference type="Proteomes" id="UP000694941">
    <property type="component" value="Unplaced"/>
</dbReference>
<feature type="region of interest" description="Disordered" evidence="6">
    <location>
        <begin position="1257"/>
        <end position="1276"/>
    </location>
</feature>
<feature type="domain" description="C2H2-type" evidence="7">
    <location>
        <begin position="448"/>
        <end position="470"/>
    </location>
</feature>
<feature type="domain" description="C2H2-type" evidence="7">
    <location>
        <begin position="86"/>
        <end position="113"/>
    </location>
</feature>
<organism evidence="8 9">
    <name type="scientific">Limulus polyphemus</name>
    <name type="common">Atlantic horseshoe crab</name>
    <dbReference type="NCBI Taxonomy" id="6850"/>
    <lineage>
        <taxon>Eukaryota</taxon>
        <taxon>Metazoa</taxon>
        <taxon>Ecdysozoa</taxon>
        <taxon>Arthropoda</taxon>
        <taxon>Chelicerata</taxon>
        <taxon>Merostomata</taxon>
        <taxon>Xiphosura</taxon>
        <taxon>Limulidae</taxon>
        <taxon>Limulus</taxon>
    </lineage>
</organism>
<dbReference type="PANTHER" id="PTHR24379">
    <property type="entry name" value="KRAB AND ZINC FINGER DOMAIN-CONTAINING"/>
    <property type="match status" value="1"/>
</dbReference>
<feature type="domain" description="C2H2-type" evidence="7">
    <location>
        <begin position="1099"/>
        <end position="1126"/>
    </location>
</feature>
<keyword evidence="3 5" id="KW-0863">Zinc-finger</keyword>
<protein>
    <submittedName>
        <fullName evidence="9">Zinc finger protein 423-like</fullName>
    </submittedName>
</protein>
<gene>
    <name evidence="9" type="primary">LOC106464433</name>
</gene>
<feature type="domain" description="C2H2-type" evidence="7">
    <location>
        <begin position="596"/>
        <end position="623"/>
    </location>
</feature>
<keyword evidence="8" id="KW-1185">Reference proteome</keyword>
<evidence type="ECO:0000256" key="5">
    <source>
        <dbReference type="PROSITE-ProRule" id="PRU00042"/>
    </source>
</evidence>
<feature type="domain" description="C2H2-type" evidence="7">
    <location>
        <begin position="536"/>
        <end position="562"/>
    </location>
</feature>
<dbReference type="SMART" id="SM00355">
    <property type="entry name" value="ZnF_C2H2"/>
    <property type="match status" value="32"/>
</dbReference>
<evidence type="ECO:0000259" key="7">
    <source>
        <dbReference type="PROSITE" id="PS50157"/>
    </source>
</evidence>
<evidence type="ECO:0000313" key="9">
    <source>
        <dbReference type="RefSeq" id="XP_022247856.1"/>
    </source>
</evidence>
<feature type="domain" description="C2H2-type" evidence="7">
    <location>
        <begin position="1183"/>
        <end position="1210"/>
    </location>
</feature>
<dbReference type="PROSITE" id="PS00028">
    <property type="entry name" value="ZINC_FINGER_C2H2_1"/>
    <property type="match status" value="27"/>
</dbReference>
<feature type="domain" description="C2H2-type" evidence="7">
    <location>
        <begin position="1127"/>
        <end position="1154"/>
    </location>
</feature>
<evidence type="ECO:0000256" key="1">
    <source>
        <dbReference type="ARBA" id="ARBA00022723"/>
    </source>
</evidence>
<feature type="domain" description="C2H2-type" evidence="7">
    <location>
        <begin position="170"/>
        <end position="192"/>
    </location>
</feature>
<feature type="domain" description="C2H2-type" evidence="7">
    <location>
        <begin position="346"/>
        <end position="374"/>
    </location>
</feature>
<feature type="region of interest" description="Disordered" evidence="6">
    <location>
        <begin position="1310"/>
        <end position="1329"/>
    </location>
</feature>
<evidence type="ECO:0000256" key="6">
    <source>
        <dbReference type="SAM" id="MobiDB-lite"/>
    </source>
</evidence>
<feature type="domain" description="C2H2-type" evidence="7">
    <location>
        <begin position="1211"/>
        <end position="1239"/>
    </location>
</feature>
<feature type="region of interest" description="Disordered" evidence="6">
    <location>
        <begin position="395"/>
        <end position="417"/>
    </location>
</feature>
<keyword evidence="4" id="KW-0862">Zinc</keyword>
<feature type="domain" description="C2H2-type" evidence="7">
    <location>
        <begin position="692"/>
        <end position="715"/>
    </location>
</feature>
<feature type="domain" description="C2H2-type" evidence="7">
    <location>
        <begin position="1240"/>
        <end position="1268"/>
    </location>
</feature>
<keyword evidence="1" id="KW-0479">Metal-binding</keyword>
<feature type="domain" description="C2H2-type" evidence="7">
    <location>
        <begin position="142"/>
        <end position="169"/>
    </location>
</feature>
<feature type="compositionally biased region" description="Polar residues" evidence="6">
    <location>
        <begin position="400"/>
        <end position="415"/>
    </location>
</feature>
<feature type="domain" description="C2H2-type" evidence="7">
    <location>
        <begin position="1155"/>
        <end position="1182"/>
    </location>
</feature>
<evidence type="ECO:0000313" key="8">
    <source>
        <dbReference type="Proteomes" id="UP000694941"/>
    </source>
</evidence>
<evidence type="ECO:0000256" key="3">
    <source>
        <dbReference type="ARBA" id="ARBA00022771"/>
    </source>
</evidence>
<name>A0ABM1SW50_LIMPO</name>
<feature type="domain" description="C2H2-type" evidence="7">
    <location>
        <begin position="210"/>
        <end position="237"/>
    </location>
</feature>
<dbReference type="GeneID" id="106464433"/>
<accession>A0ABM1SW50</accession>
<evidence type="ECO:0000256" key="4">
    <source>
        <dbReference type="ARBA" id="ARBA00022833"/>
    </source>
</evidence>
<feature type="domain" description="C2H2-type" evidence="7">
    <location>
        <begin position="1003"/>
        <end position="1030"/>
    </location>
</feature>
<dbReference type="Pfam" id="PF00096">
    <property type="entry name" value="zf-C2H2"/>
    <property type="match status" value="8"/>
</dbReference>
<dbReference type="InterPro" id="IPR013087">
    <property type="entry name" value="Znf_C2H2_type"/>
</dbReference>
<dbReference type="PROSITE" id="PS50157">
    <property type="entry name" value="ZINC_FINGER_C2H2_2"/>
    <property type="match status" value="23"/>
</dbReference>
<feature type="domain" description="C2H2-type" evidence="7">
    <location>
        <begin position="732"/>
        <end position="759"/>
    </location>
</feature>